<dbReference type="AlphaFoldDB" id="A0A1M6SME5"/>
<evidence type="ECO:0000256" key="1">
    <source>
        <dbReference type="SAM" id="Phobius"/>
    </source>
</evidence>
<keyword evidence="3" id="KW-1185">Reference proteome</keyword>
<feature type="transmembrane region" description="Helical" evidence="1">
    <location>
        <begin position="194"/>
        <end position="212"/>
    </location>
</feature>
<dbReference type="STRING" id="156994.SAMN04488028_10576"/>
<organism evidence="2 3">
    <name type="scientific">Reichenbachiella agariperforans</name>
    <dbReference type="NCBI Taxonomy" id="156994"/>
    <lineage>
        <taxon>Bacteria</taxon>
        <taxon>Pseudomonadati</taxon>
        <taxon>Bacteroidota</taxon>
        <taxon>Cytophagia</taxon>
        <taxon>Cytophagales</taxon>
        <taxon>Reichenbachiellaceae</taxon>
        <taxon>Reichenbachiella</taxon>
    </lineage>
</organism>
<gene>
    <name evidence="2" type="ORF">SAMN04488028_10576</name>
</gene>
<reference evidence="3" key="1">
    <citation type="submission" date="2016-11" db="EMBL/GenBank/DDBJ databases">
        <authorList>
            <person name="Varghese N."/>
            <person name="Submissions S."/>
        </authorList>
    </citation>
    <scope>NUCLEOTIDE SEQUENCE [LARGE SCALE GENOMIC DNA]</scope>
    <source>
        <strain evidence="3">DSM 26134</strain>
    </source>
</reference>
<feature type="transmembrane region" description="Helical" evidence="1">
    <location>
        <begin position="124"/>
        <end position="143"/>
    </location>
</feature>
<keyword evidence="1" id="KW-0472">Membrane</keyword>
<feature type="transmembrane region" description="Helical" evidence="1">
    <location>
        <begin position="65"/>
        <end position="82"/>
    </location>
</feature>
<name>A0A1M6SME5_REIAG</name>
<keyword evidence="1" id="KW-1133">Transmembrane helix</keyword>
<evidence type="ECO:0000313" key="3">
    <source>
        <dbReference type="Proteomes" id="UP000184474"/>
    </source>
</evidence>
<sequence>MASEEIFQILHTIPYVFIGIALLIGAVRFKQQNNIQRKLFALIIITAAVELCSRLLWQYQINNMAVFHVFTVVEFCILTSIYKHELNLLRQNNAIQWIRGAFILFAIANTLLWQDFTIFNSNTLTISSALLIALSVMYFYQLLQQTKYEKLEQNPMFWINSGVLVYFSSCIVLFHVTNELGLEAKQVRELSFSINAIFNVFHYIAFSIALWIRPVR</sequence>
<feature type="transmembrane region" description="Helical" evidence="1">
    <location>
        <begin position="39"/>
        <end position="59"/>
    </location>
</feature>
<keyword evidence="1" id="KW-0812">Transmembrane</keyword>
<feature type="transmembrane region" description="Helical" evidence="1">
    <location>
        <begin position="6"/>
        <end position="27"/>
    </location>
</feature>
<dbReference type="RefSeq" id="WP_073123128.1">
    <property type="nucleotide sequence ID" value="NZ_FRAA01000005.1"/>
</dbReference>
<feature type="transmembrane region" description="Helical" evidence="1">
    <location>
        <begin position="94"/>
        <end position="112"/>
    </location>
</feature>
<proteinExistence type="predicted"/>
<accession>A0A1M6SME5</accession>
<evidence type="ECO:0008006" key="4">
    <source>
        <dbReference type="Google" id="ProtNLM"/>
    </source>
</evidence>
<evidence type="ECO:0000313" key="2">
    <source>
        <dbReference type="EMBL" id="SHK45954.1"/>
    </source>
</evidence>
<feature type="transmembrane region" description="Helical" evidence="1">
    <location>
        <begin position="155"/>
        <end position="174"/>
    </location>
</feature>
<protein>
    <recommendedName>
        <fullName evidence="4">YhhN-like protein</fullName>
    </recommendedName>
</protein>
<dbReference type="EMBL" id="FRAA01000005">
    <property type="protein sequence ID" value="SHK45954.1"/>
    <property type="molecule type" value="Genomic_DNA"/>
</dbReference>
<dbReference type="Proteomes" id="UP000184474">
    <property type="component" value="Unassembled WGS sequence"/>
</dbReference>